<dbReference type="GO" id="GO:0004650">
    <property type="term" value="F:polygalacturonase activity"/>
    <property type="evidence" value="ECO:0007669"/>
    <property type="project" value="InterPro"/>
</dbReference>
<name>A0A6N9Z1Z8_9BIFI</name>
<dbReference type="Pfam" id="PF00295">
    <property type="entry name" value="Glyco_hydro_28"/>
    <property type="match status" value="1"/>
</dbReference>
<evidence type="ECO:0000256" key="3">
    <source>
        <dbReference type="ARBA" id="ARBA00022801"/>
    </source>
</evidence>
<comment type="caution">
    <text evidence="10">The sequence shown here is derived from an EMBL/GenBank/DDBJ whole genome shotgun (WGS) entry which is preliminary data.</text>
</comment>
<keyword evidence="11" id="KW-1185">Reference proteome</keyword>
<keyword evidence="7" id="KW-0624">Polysaccharide degradation</keyword>
<dbReference type="Proteomes" id="UP000469194">
    <property type="component" value="Unassembled WGS sequence"/>
</dbReference>
<evidence type="ECO:0000256" key="8">
    <source>
        <dbReference type="ARBA" id="ARBA00037278"/>
    </source>
</evidence>
<keyword evidence="5" id="KW-0119">Carbohydrate metabolism</keyword>
<sequence>MTTKQADDRVRVYPAPSEAVLRDEYAVRVRPLAAGAAGAADGAFDDADDDGWIAVPVYRVRVDMHDPCESSMCFFDFDGRVEVEVSVNGWYEMYRADIRPLSLGVEPHVVGRSRLVFTLDRPANLSVELNRTRDHNLHVFAGALPHEPQTADVTVRGSLTGPSTLSWYEVNESIAAALASGKERATVLIEPGYHYIADGLWHIPSHTDVVFARGAVVEGSLVIEHAEDVHVHGRGVLYLNDFKRFAGTNGILVGFSRDVTVEDLVLVNPPHYSVFMGSSKGVTIRNLKSFSCEGWSDGIDMMACEDVEIDGCFLRTSDDCIAVYGSRWQYRGGSRNVRAHDCTLWADVAHPMMIGTHGDHEHDGDVIENVGFENMDVLEHNEYQANYLGVMAINAGDKNVVRDVAWRGIRIERITHGRVLDIETKWNKDYNPAAGRLIENVRIEDVDVTTGAVIAGDEEPSLVGGYDDAHPVRGVHVRGMRRGGKACTSLEEANIRVMPGASDVTVEA</sequence>
<dbReference type="InterPro" id="IPR000743">
    <property type="entry name" value="Glyco_hydro_28"/>
</dbReference>
<keyword evidence="2" id="KW-0677">Repeat</keyword>
<dbReference type="EMBL" id="WHZW01000001">
    <property type="protein sequence ID" value="NEG88496.1"/>
    <property type="molecule type" value="Genomic_DNA"/>
</dbReference>
<comment type="similarity">
    <text evidence="1 9">Belongs to the glycosyl hydrolase 28 family.</text>
</comment>
<dbReference type="InterPro" id="IPR011050">
    <property type="entry name" value="Pectin_lyase_fold/virulence"/>
</dbReference>
<evidence type="ECO:0000256" key="6">
    <source>
        <dbReference type="ARBA" id="ARBA00023295"/>
    </source>
</evidence>
<evidence type="ECO:0000313" key="11">
    <source>
        <dbReference type="Proteomes" id="UP000469194"/>
    </source>
</evidence>
<evidence type="ECO:0000313" key="10">
    <source>
        <dbReference type="EMBL" id="NEG88496.1"/>
    </source>
</evidence>
<evidence type="ECO:0008006" key="12">
    <source>
        <dbReference type="Google" id="ProtNLM"/>
    </source>
</evidence>
<evidence type="ECO:0000256" key="1">
    <source>
        <dbReference type="ARBA" id="ARBA00008834"/>
    </source>
</evidence>
<evidence type="ECO:0000256" key="2">
    <source>
        <dbReference type="ARBA" id="ARBA00022737"/>
    </source>
</evidence>
<evidence type="ECO:0000256" key="7">
    <source>
        <dbReference type="ARBA" id="ARBA00023326"/>
    </source>
</evidence>
<accession>A0A6N9Z1Z8</accession>
<dbReference type="AlphaFoldDB" id="A0A6N9Z1Z8"/>
<organism evidence="10 11">
    <name type="scientific">Bifidobacterium aerophilum</name>
    <dbReference type="NCBI Taxonomy" id="1798155"/>
    <lineage>
        <taxon>Bacteria</taxon>
        <taxon>Bacillati</taxon>
        <taxon>Actinomycetota</taxon>
        <taxon>Actinomycetes</taxon>
        <taxon>Bifidobacteriales</taxon>
        <taxon>Bifidobacteriaceae</taxon>
        <taxon>Bifidobacterium</taxon>
    </lineage>
</organism>
<keyword evidence="4" id="KW-0325">Glycoprotein</keyword>
<evidence type="ECO:0000256" key="5">
    <source>
        <dbReference type="ARBA" id="ARBA00023277"/>
    </source>
</evidence>
<proteinExistence type="inferred from homology"/>
<keyword evidence="3 9" id="KW-0378">Hydrolase</keyword>
<dbReference type="Gene3D" id="2.160.20.10">
    <property type="entry name" value="Single-stranded right-handed beta-helix, Pectin lyase-like"/>
    <property type="match status" value="1"/>
</dbReference>
<keyword evidence="6 9" id="KW-0326">Glycosidase</keyword>
<dbReference type="SUPFAM" id="SSF51126">
    <property type="entry name" value="Pectin lyase-like"/>
    <property type="match status" value="1"/>
</dbReference>
<reference evidence="10 11" key="1">
    <citation type="submission" date="2019-10" db="EMBL/GenBank/DDBJ databases">
        <title>Bifidobacterium from non-human primates.</title>
        <authorList>
            <person name="Modesto M."/>
        </authorList>
    </citation>
    <scope>NUCLEOTIDE SEQUENCE [LARGE SCALE GENOMIC DNA]</scope>
    <source>
        <strain evidence="10 11">TRE17</strain>
    </source>
</reference>
<comment type="function">
    <text evidence="8">Pectinolytic enzyme involved in the degradation of xylogalacturonan (xga), a galacturonan backbone heavily substituted with xylose, and which is one important component of the hairy regions of pectin. Activity requires a galacturonic acid backbone substituted with xylose.</text>
</comment>
<protein>
    <recommendedName>
        <fullName evidence="12">Right-handed parallel beta-helix repeat-containing protein</fullName>
    </recommendedName>
</protein>
<dbReference type="PANTHER" id="PTHR31736">
    <property type="match status" value="1"/>
</dbReference>
<dbReference type="RefSeq" id="WP_163228840.1">
    <property type="nucleotide sequence ID" value="NZ_WHZW01000001.1"/>
</dbReference>
<gene>
    <name evidence="10" type="ORF">GFD25_00445</name>
</gene>
<evidence type="ECO:0000256" key="9">
    <source>
        <dbReference type="RuleBase" id="RU361169"/>
    </source>
</evidence>
<dbReference type="InterPro" id="IPR012334">
    <property type="entry name" value="Pectin_lyas_fold"/>
</dbReference>
<dbReference type="GO" id="GO:0000272">
    <property type="term" value="P:polysaccharide catabolic process"/>
    <property type="evidence" value="ECO:0007669"/>
    <property type="project" value="UniProtKB-KW"/>
</dbReference>
<evidence type="ECO:0000256" key="4">
    <source>
        <dbReference type="ARBA" id="ARBA00023180"/>
    </source>
</evidence>
<dbReference type="PANTHER" id="PTHR31736:SF9">
    <property type="entry name" value="ENDO-XYLOGALACTURONAN HYDROLASE A-RELATED"/>
    <property type="match status" value="1"/>
</dbReference>